<dbReference type="SMART" id="SM00028">
    <property type="entry name" value="TPR"/>
    <property type="match status" value="1"/>
</dbReference>
<evidence type="ECO:0000256" key="3">
    <source>
        <dbReference type="ARBA" id="ARBA00022741"/>
    </source>
</evidence>
<evidence type="ECO:0000256" key="5">
    <source>
        <dbReference type="PROSITE-ProRule" id="PRU00221"/>
    </source>
</evidence>
<dbReference type="PANTHER" id="PTHR22847:SF637">
    <property type="entry name" value="WD REPEAT DOMAIN 5B"/>
    <property type="match status" value="1"/>
</dbReference>
<gene>
    <name evidence="10" type="ORF">OXH18_12135</name>
</gene>
<dbReference type="Gene3D" id="2.60.200.20">
    <property type="match status" value="1"/>
</dbReference>
<dbReference type="Gene3D" id="3.30.200.20">
    <property type="entry name" value="Phosphorylase Kinase, domain 1"/>
    <property type="match status" value="1"/>
</dbReference>
<feature type="domain" description="FHA" evidence="8">
    <location>
        <begin position="1259"/>
        <end position="1312"/>
    </location>
</feature>
<evidence type="ECO:0000256" key="4">
    <source>
        <dbReference type="ARBA" id="ARBA00022840"/>
    </source>
</evidence>
<evidence type="ECO:0000256" key="6">
    <source>
        <dbReference type="PROSITE-ProRule" id="PRU00339"/>
    </source>
</evidence>
<dbReference type="InterPro" id="IPR017441">
    <property type="entry name" value="Protein_kinase_ATP_BS"/>
</dbReference>
<accession>A0A9E9CAC1</accession>
<dbReference type="InterPro" id="IPR008271">
    <property type="entry name" value="Ser/Thr_kinase_AS"/>
</dbReference>
<dbReference type="GO" id="GO:0004672">
    <property type="term" value="F:protein kinase activity"/>
    <property type="evidence" value="ECO:0007669"/>
    <property type="project" value="InterPro"/>
</dbReference>
<evidence type="ECO:0000313" key="10">
    <source>
        <dbReference type="EMBL" id="WAL62703.1"/>
    </source>
</evidence>
<feature type="domain" description="Protein kinase" evidence="9">
    <location>
        <begin position="1435"/>
        <end position="1715"/>
    </location>
</feature>
<dbReference type="InterPro" id="IPR000253">
    <property type="entry name" value="FHA_dom"/>
</dbReference>
<dbReference type="CDD" id="cd00200">
    <property type="entry name" value="WD40"/>
    <property type="match status" value="2"/>
</dbReference>
<organism evidence="10 11">
    <name type="scientific">Thermocoleostomius sinensis A174</name>
    <dbReference type="NCBI Taxonomy" id="2016057"/>
    <lineage>
        <taxon>Bacteria</taxon>
        <taxon>Bacillati</taxon>
        <taxon>Cyanobacteriota</taxon>
        <taxon>Cyanophyceae</taxon>
        <taxon>Oculatellales</taxon>
        <taxon>Oculatellaceae</taxon>
        <taxon>Thermocoleostomius</taxon>
    </lineage>
</organism>
<dbReference type="InterPro" id="IPR011990">
    <property type="entry name" value="TPR-like_helical_dom_sf"/>
</dbReference>
<dbReference type="Gene3D" id="1.25.40.10">
    <property type="entry name" value="Tetratricopeptide repeat domain"/>
    <property type="match status" value="1"/>
</dbReference>
<dbReference type="InterPro" id="IPR000719">
    <property type="entry name" value="Prot_kinase_dom"/>
</dbReference>
<dbReference type="Gene3D" id="2.130.10.10">
    <property type="entry name" value="YVTN repeat-like/Quinoprotein amine dehydrogenase"/>
    <property type="match status" value="5"/>
</dbReference>
<feature type="repeat" description="WD" evidence="5">
    <location>
        <begin position="530"/>
        <end position="571"/>
    </location>
</feature>
<feature type="repeat" description="WD" evidence="5">
    <location>
        <begin position="861"/>
        <end position="902"/>
    </location>
</feature>
<feature type="binding site" evidence="7">
    <location>
        <position position="1464"/>
    </location>
    <ligand>
        <name>ATP</name>
        <dbReference type="ChEBI" id="CHEBI:30616"/>
    </ligand>
</feature>
<feature type="repeat" description="WD" evidence="5">
    <location>
        <begin position="488"/>
        <end position="529"/>
    </location>
</feature>
<dbReference type="SUPFAM" id="SSF50978">
    <property type="entry name" value="WD40 repeat-like"/>
    <property type="match status" value="2"/>
</dbReference>
<keyword evidence="10" id="KW-0418">Kinase</keyword>
<proteinExistence type="predicted"/>
<dbReference type="InterPro" id="IPR036322">
    <property type="entry name" value="WD40_repeat_dom_sf"/>
</dbReference>
<dbReference type="Pfam" id="PF13432">
    <property type="entry name" value="TPR_16"/>
    <property type="match status" value="1"/>
</dbReference>
<dbReference type="PROSITE" id="PS50005">
    <property type="entry name" value="TPR"/>
    <property type="match status" value="1"/>
</dbReference>
<dbReference type="SMART" id="SM00220">
    <property type="entry name" value="S_TKc"/>
    <property type="match status" value="2"/>
</dbReference>
<dbReference type="PRINTS" id="PR00320">
    <property type="entry name" value="GPROTEINBRPT"/>
</dbReference>
<dbReference type="SUPFAM" id="SSF49879">
    <property type="entry name" value="SMAD/FHA domain"/>
    <property type="match status" value="1"/>
</dbReference>
<dbReference type="InterPro" id="IPR020472">
    <property type="entry name" value="WD40_PAC1"/>
</dbReference>
<evidence type="ECO:0000259" key="9">
    <source>
        <dbReference type="PROSITE" id="PS50011"/>
    </source>
</evidence>
<dbReference type="PANTHER" id="PTHR22847">
    <property type="entry name" value="WD40 REPEAT PROTEIN"/>
    <property type="match status" value="1"/>
</dbReference>
<reference evidence="10" key="1">
    <citation type="submission" date="2022-12" db="EMBL/GenBank/DDBJ databases">
        <title>Polyphasic identification of a Novel Hot-Spring Cyanobacterium Ocullathermofonsia sinensis gen nov. sp. nov. and Genomic Insights on its Adaptations to the Thermal Habitat.</title>
        <authorList>
            <person name="Daroch M."/>
            <person name="Tang J."/>
            <person name="Jiang Y."/>
        </authorList>
    </citation>
    <scope>NUCLEOTIDE SEQUENCE</scope>
    <source>
        <strain evidence="10">PKUAC-SCTA174</strain>
    </source>
</reference>
<dbReference type="Gene3D" id="1.10.510.10">
    <property type="entry name" value="Transferase(Phosphotransferase) domain 1"/>
    <property type="match status" value="2"/>
</dbReference>
<dbReference type="PROSITE" id="PS50082">
    <property type="entry name" value="WD_REPEATS_2"/>
    <property type="match status" value="12"/>
</dbReference>
<evidence type="ECO:0000256" key="1">
    <source>
        <dbReference type="ARBA" id="ARBA00022574"/>
    </source>
</evidence>
<dbReference type="EMBL" id="CP113797">
    <property type="protein sequence ID" value="WAL62703.1"/>
    <property type="molecule type" value="Genomic_DNA"/>
</dbReference>
<dbReference type="InterPro" id="IPR015943">
    <property type="entry name" value="WD40/YVTN_repeat-like_dom_sf"/>
</dbReference>
<keyword evidence="6" id="KW-0802">TPR repeat</keyword>
<feature type="repeat" description="WD" evidence="5">
    <location>
        <begin position="903"/>
        <end position="944"/>
    </location>
</feature>
<keyword evidence="3 7" id="KW-0547">Nucleotide-binding</keyword>
<dbReference type="InterPro" id="IPR008984">
    <property type="entry name" value="SMAD_FHA_dom_sf"/>
</dbReference>
<dbReference type="PROSITE" id="PS00108">
    <property type="entry name" value="PROTEIN_KINASE_ST"/>
    <property type="match status" value="1"/>
</dbReference>
<dbReference type="Proteomes" id="UP001163152">
    <property type="component" value="Chromosome"/>
</dbReference>
<dbReference type="Pfam" id="PF00069">
    <property type="entry name" value="Pkinase"/>
    <property type="match status" value="2"/>
</dbReference>
<dbReference type="SUPFAM" id="SSF56112">
    <property type="entry name" value="Protein kinase-like (PK-like)"/>
    <property type="match status" value="2"/>
</dbReference>
<dbReference type="SMART" id="SM00320">
    <property type="entry name" value="WD40"/>
    <property type="match status" value="13"/>
</dbReference>
<dbReference type="RefSeq" id="WP_268613040.1">
    <property type="nucleotide sequence ID" value="NZ_CP113797.1"/>
</dbReference>
<keyword evidence="10" id="KW-0808">Transferase</keyword>
<dbReference type="PROSITE" id="PS50011">
    <property type="entry name" value="PROTEIN_KINASE_DOM"/>
    <property type="match status" value="2"/>
</dbReference>
<dbReference type="Pfam" id="PF00498">
    <property type="entry name" value="FHA"/>
    <property type="match status" value="1"/>
</dbReference>
<dbReference type="SUPFAM" id="SSF48452">
    <property type="entry name" value="TPR-like"/>
    <property type="match status" value="1"/>
</dbReference>
<dbReference type="InterPro" id="IPR019734">
    <property type="entry name" value="TPR_rpt"/>
</dbReference>
<dbReference type="InterPro" id="IPR011009">
    <property type="entry name" value="Kinase-like_dom_sf"/>
</dbReference>
<evidence type="ECO:0000313" key="11">
    <source>
        <dbReference type="Proteomes" id="UP001163152"/>
    </source>
</evidence>
<feature type="repeat" description="WD" evidence="5">
    <location>
        <begin position="819"/>
        <end position="860"/>
    </location>
</feature>
<keyword evidence="11" id="KW-1185">Reference proteome</keyword>
<dbReference type="Pfam" id="PF00400">
    <property type="entry name" value="WD40"/>
    <property type="match status" value="13"/>
</dbReference>
<feature type="repeat" description="WD" evidence="5">
    <location>
        <begin position="1071"/>
        <end position="1102"/>
    </location>
</feature>
<feature type="repeat" description="WD" evidence="5">
    <location>
        <begin position="945"/>
        <end position="986"/>
    </location>
</feature>
<keyword evidence="2" id="KW-0677">Repeat</keyword>
<protein>
    <submittedName>
        <fullName evidence="10">Protein kinase</fullName>
    </submittedName>
</protein>
<sequence>MLNRIGGQWQAGDVILDLYKVISILSQGEFGEAYKIRHLGWDIDLVVKSPKPAIVEALGVDQFEQDIDAWVQLGTHPHIVSCYYVRRVNNSPLVFSEYVAGGSLHDWIQSRQLYADGTTRSLHRLLDIAIQLAWGLHYAHDRGVIHQDVKPENVLIGSTGVAKITDFGLVNANAIASSLSVRQNLGGANTLLTENRGVVTAAYCSPEQASQTVLSRRSDLWSWGLTVLEMFAGKRTWTSGVVAAQTLDRYLQSNHEWHLPRMPAPVVALLQQCFRENADERPHTMLDVAQSLQQVYQQVTGESYGRQLPDESHGADGLNNRAVALWDLGHHEEAVQLWEQALATQPQHQEALYNRGLVLWRSGQLKDDTALLTQLQASRTQPADWNVDYLSSLIYLEQGDYQTALSILETLRTAGVRSERVDATFAAARERSRLAARHLPDSEQLQQYAHRDVTSVALSPDNRYAITGSDDKTVRLWDVASGRCICTFRGHKAGVSSVAFSPNGNYILSASWDKTIKLCEIVTTSYVRTFKGHWGAVQSIAFSPDGYYFLSGSDDKTLKLWELTTGKCLRTFRGHRSRVSSVSFSPDGRYALSASDDKTLKLWEIASGRCVRTFEGHTAYATSTLYNFDRYCILFGSPMQMLEVSSDRIIRTFDGHQLWVRTAVFERDGRYILSGSDDTTVKLWEVSTGRCLRTMTGYTQPIRSVVLSVDGAYALAADSEQVRLWAVNCNTLPYQAPLRLSQSKTQEMVVSSNQSYGQELAQAQMAREQGDMISAAQHLRKARSQPGYNRSSDALDAWLSLYRYLPRRDLTNGWELSSFDRHADAVYGVVFSPDSSYALSASGDGTIKLWEVSTGRALRSFEDHRDRVNAITLSPDGNYALSGSSDTTLKLWQVMTGSCLRTLREHTDAVYAVAFSPDGSYALSGSADCTLKLWDVTSGRCLRTWDGHRDSINAVAFSPDGSYALSGSADYTLKLWDVAHGTFVCNYEGHHDAVRSVVFSPDGHYALSASDDATLKLWEVSSGQCVRTLEGHTGAVRSVVFSPDGHFALSSSHDKTLKIWDISTGQCLQTLEGHTGAIRSAVFSPDARYALSGGMDRSCKLWLLDWDLTNQPPAKWDEKARPYLQTFLTLHTPTVGSLPQTREASQQEITDALTRQGLPAWTEADFGALMYQLSCAGFGWLQPDGVRQQLAQMAVTANSLAPARSEEPDKVDRTAFATDYDTAFATAVVEPGQTIKVVLAVTEGSLKGQEYEFGDRTTCVIGRAKDCNLQLPNDEYHKTISRYHCLLDINPPAIRIRDLGSLHGTYVNGQMIGRRLPNQTPEEVAQMNFPEHDLSTGDEIKLGKTVFRVRVDGAIDEANMPTSIAPPLDQMDQTVLGNPVAKSPNVSIPQALSDRLAAESLSANHYAVHASAMEQINASDAIEAQDTPLPLVEGYTILRQIGAGTTGVVYLALSHQLEERVALKILTPKTVVRSTVIDLFLQEVENTKVLQHQNIVKLLESGYVDGKFFFALEYCDGGSVADLMQQRGGRLSIDEAMPIILQVLEGLEYAHNIEVPNTNHNGAKTLPLVHRALKPANLLLTYAPGARIAKIAEYGLAKAFDQAGLGGLSTSGSTVDMTRFMPRQQAVNFRYASPEVDVWACAACLYYMLTGNYPRDFTGKDPYLAVLQNQPVPINQRHVAIPPALSEVIDYALVDNPEIQFKTARAFKEALKRVV</sequence>
<evidence type="ECO:0000256" key="7">
    <source>
        <dbReference type="PROSITE-ProRule" id="PRU10141"/>
    </source>
</evidence>
<dbReference type="KEGG" id="tsin:OXH18_12135"/>
<dbReference type="PROSITE" id="PS50006">
    <property type="entry name" value="FHA_DOMAIN"/>
    <property type="match status" value="1"/>
</dbReference>
<dbReference type="SMART" id="SM00240">
    <property type="entry name" value="FHA"/>
    <property type="match status" value="1"/>
</dbReference>
<keyword evidence="1 5" id="KW-0853">WD repeat</keyword>
<feature type="repeat" description="WD" evidence="5">
    <location>
        <begin position="572"/>
        <end position="613"/>
    </location>
</feature>
<evidence type="ECO:0000256" key="2">
    <source>
        <dbReference type="ARBA" id="ARBA00022737"/>
    </source>
</evidence>
<feature type="repeat" description="TPR" evidence="6">
    <location>
        <begin position="315"/>
        <end position="348"/>
    </location>
</feature>
<keyword evidence="4 7" id="KW-0067">ATP-binding</keyword>
<feature type="repeat" description="WD" evidence="5">
    <location>
        <begin position="1029"/>
        <end position="1070"/>
    </location>
</feature>
<dbReference type="InterPro" id="IPR019775">
    <property type="entry name" value="WD40_repeat_CS"/>
</dbReference>
<dbReference type="InterPro" id="IPR001680">
    <property type="entry name" value="WD40_rpt"/>
</dbReference>
<feature type="repeat" description="WD" evidence="5">
    <location>
        <begin position="987"/>
        <end position="1028"/>
    </location>
</feature>
<name>A0A9E9CAC1_9CYAN</name>
<dbReference type="GO" id="GO:0005524">
    <property type="term" value="F:ATP binding"/>
    <property type="evidence" value="ECO:0007669"/>
    <property type="project" value="UniProtKB-UniRule"/>
</dbReference>
<dbReference type="PROSITE" id="PS00678">
    <property type="entry name" value="WD_REPEATS_1"/>
    <property type="match status" value="8"/>
</dbReference>
<dbReference type="PROSITE" id="PS50294">
    <property type="entry name" value="WD_REPEATS_REGION"/>
    <property type="match status" value="12"/>
</dbReference>
<dbReference type="PROSITE" id="PS00107">
    <property type="entry name" value="PROTEIN_KINASE_ATP"/>
    <property type="match status" value="1"/>
</dbReference>
<evidence type="ECO:0000259" key="8">
    <source>
        <dbReference type="PROSITE" id="PS50006"/>
    </source>
</evidence>
<dbReference type="CDD" id="cd14014">
    <property type="entry name" value="STKc_PknB_like"/>
    <property type="match status" value="2"/>
</dbReference>
<feature type="repeat" description="WD" evidence="5">
    <location>
        <begin position="453"/>
        <end position="487"/>
    </location>
</feature>
<feature type="repeat" description="WD" evidence="5">
    <location>
        <begin position="653"/>
        <end position="694"/>
    </location>
</feature>
<feature type="domain" description="Protein kinase" evidence="9">
    <location>
        <begin position="19"/>
        <end position="296"/>
    </location>
</feature>